<dbReference type="VEuPathDB" id="FungiDB:MCYG_05565"/>
<dbReference type="STRING" id="554155.C5FS93"/>
<evidence type="ECO:0000313" key="2">
    <source>
        <dbReference type="Proteomes" id="UP000002035"/>
    </source>
</evidence>
<proteinExistence type="predicted"/>
<dbReference type="OrthoDB" id="4174381at2759"/>
<dbReference type="EMBL" id="DS995705">
    <property type="protein sequence ID" value="EEQ32746.1"/>
    <property type="molecule type" value="Genomic_DNA"/>
</dbReference>
<reference evidence="2" key="1">
    <citation type="journal article" date="2012" name="MBio">
        <title>Comparative genome analysis of Trichophyton rubrum and related dermatophytes reveals candidate genes involved in infection.</title>
        <authorList>
            <person name="Martinez D.A."/>
            <person name="Oliver B.G."/>
            <person name="Graeser Y."/>
            <person name="Goldberg J.M."/>
            <person name="Li W."/>
            <person name="Martinez-Rossi N.M."/>
            <person name="Monod M."/>
            <person name="Shelest E."/>
            <person name="Barton R.C."/>
            <person name="Birch E."/>
            <person name="Brakhage A.A."/>
            <person name="Chen Z."/>
            <person name="Gurr S.J."/>
            <person name="Heiman D."/>
            <person name="Heitman J."/>
            <person name="Kosti I."/>
            <person name="Rossi A."/>
            <person name="Saif S."/>
            <person name="Samalova M."/>
            <person name="Saunders C.W."/>
            <person name="Shea T."/>
            <person name="Summerbell R.C."/>
            <person name="Xu J."/>
            <person name="Young S."/>
            <person name="Zeng Q."/>
            <person name="Birren B.W."/>
            <person name="Cuomo C.A."/>
            <person name="White T.C."/>
        </authorList>
    </citation>
    <scope>NUCLEOTIDE SEQUENCE [LARGE SCALE GENOMIC DNA]</scope>
    <source>
        <strain evidence="2">ATCC MYA-4605 / CBS 113480</strain>
    </source>
</reference>
<sequence length="384" mass="44222">MITSHLSPVDVACLALCNHRNLSILSRGVWDTLDTLPRDRERFLKRLQRDLPSDYVNPSGPAYRTNRTFRLHRGAAPTIREANVHPRYETQYCFKLFHLQLAMLQYYYGPAHGISADSLLFTEAHFDQETSTTTPVSMEARTCDGPCLCLQIQNWALVGARSIDRLILKTRFISVCDHVNMDGGKAIPPTLIRVSEKNRLALVITKWLNLGNGLDPEDIRWKRHSAGFQRCACCKSIWKDCPSLDSITQENESHLLNDRYKESMDRWYRDFWILQGGKRLYPYPLVIKTVDLIIWASYIWRLWVSAIIIAPMDPTYLTPIPQYKGAYPAYYVGLISVYIRLIAAWRNITLQCWLCCSAGYESDINNLLSFPSHFYAGLMASRRS</sequence>
<name>C5FS93_ARTOC</name>
<dbReference type="AlphaFoldDB" id="C5FS93"/>
<dbReference type="HOGENOM" id="CLU_057384_0_0_1"/>
<keyword evidence="2" id="KW-1185">Reference proteome</keyword>
<gene>
    <name evidence="1" type="ORF">MCYG_05565</name>
</gene>
<organism evidence="1 2">
    <name type="scientific">Arthroderma otae (strain ATCC MYA-4605 / CBS 113480)</name>
    <name type="common">Microsporum canis</name>
    <dbReference type="NCBI Taxonomy" id="554155"/>
    <lineage>
        <taxon>Eukaryota</taxon>
        <taxon>Fungi</taxon>
        <taxon>Dikarya</taxon>
        <taxon>Ascomycota</taxon>
        <taxon>Pezizomycotina</taxon>
        <taxon>Eurotiomycetes</taxon>
        <taxon>Eurotiomycetidae</taxon>
        <taxon>Onygenales</taxon>
        <taxon>Arthrodermataceae</taxon>
        <taxon>Microsporum</taxon>
    </lineage>
</organism>
<dbReference type="Proteomes" id="UP000002035">
    <property type="component" value="Unassembled WGS sequence"/>
</dbReference>
<dbReference type="eggNOG" id="ENOG502R122">
    <property type="taxonomic scope" value="Eukaryota"/>
</dbReference>
<protein>
    <submittedName>
        <fullName evidence="1">F-box domain-containing protein</fullName>
    </submittedName>
</protein>
<dbReference type="RefSeq" id="XP_002845696.1">
    <property type="nucleotide sequence ID" value="XM_002845650.1"/>
</dbReference>
<evidence type="ECO:0000313" key="1">
    <source>
        <dbReference type="EMBL" id="EEQ32746.1"/>
    </source>
</evidence>
<dbReference type="GeneID" id="9224943"/>
<accession>C5FS93</accession>